<dbReference type="GO" id="GO:0005886">
    <property type="term" value="C:plasma membrane"/>
    <property type="evidence" value="ECO:0007669"/>
    <property type="project" value="UniProtKB-SubCell"/>
</dbReference>
<keyword evidence="4 8" id="KW-0812">Transmembrane</keyword>
<dbReference type="PANTHER" id="PTHR30443">
    <property type="entry name" value="INNER MEMBRANE PROTEIN"/>
    <property type="match status" value="1"/>
</dbReference>
<dbReference type="Proteomes" id="UP000319523">
    <property type="component" value="Unassembled WGS sequence"/>
</dbReference>
<evidence type="ECO:0000256" key="3">
    <source>
        <dbReference type="ARBA" id="ARBA00022679"/>
    </source>
</evidence>
<evidence type="ECO:0000256" key="1">
    <source>
        <dbReference type="ARBA" id="ARBA00004651"/>
    </source>
</evidence>
<dbReference type="EMBL" id="VHQI01000001">
    <property type="protein sequence ID" value="TPW44689.1"/>
    <property type="molecule type" value="Genomic_DNA"/>
</dbReference>
<evidence type="ECO:0000256" key="7">
    <source>
        <dbReference type="ARBA" id="ARBA00038481"/>
    </source>
</evidence>
<keyword evidence="11" id="KW-1185">Reference proteome</keyword>
<evidence type="ECO:0000313" key="10">
    <source>
        <dbReference type="EMBL" id="TPW44689.1"/>
    </source>
</evidence>
<evidence type="ECO:0000256" key="2">
    <source>
        <dbReference type="ARBA" id="ARBA00022475"/>
    </source>
</evidence>
<dbReference type="Pfam" id="PF00884">
    <property type="entry name" value="Sulfatase"/>
    <property type="match status" value="1"/>
</dbReference>
<proteinExistence type="inferred from homology"/>
<protein>
    <submittedName>
        <fullName evidence="10">Phosphoethanolamine transferase</fullName>
    </submittedName>
</protein>
<evidence type="ECO:0000256" key="5">
    <source>
        <dbReference type="ARBA" id="ARBA00022989"/>
    </source>
</evidence>
<keyword evidence="6 8" id="KW-0472">Membrane</keyword>
<feature type="domain" description="Sulfatase N-terminal" evidence="9">
    <location>
        <begin position="173"/>
        <end position="436"/>
    </location>
</feature>
<comment type="caution">
    <text evidence="10">The sequence shown here is derived from an EMBL/GenBank/DDBJ whole genome shotgun (WGS) entry which is preliminary data.</text>
</comment>
<evidence type="ECO:0000256" key="4">
    <source>
        <dbReference type="ARBA" id="ARBA00022692"/>
    </source>
</evidence>
<feature type="transmembrane region" description="Helical" evidence="8">
    <location>
        <begin position="105"/>
        <end position="125"/>
    </location>
</feature>
<dbReference type="AlphaFoldDB" id="A0A506VHI5"/>
<evidence type="ECO:0000256" key="8">
    <source>
        <dbReference type="SAM" id="Phobius"/>
    </source>
</evidence>
<dbReference type="PANTHER" id="PTHR30443:SF4">
    <property type="entry name" value="PHOSPHOETHANOLAMINE TRANSFERASE OPGE-RELATED"/>
    <property type="match status" value="1"/>
</dbReference>
<keyword evidence="2" id="KW-1003">Cell membrane</keyword>
<dbReference type="InterPro" id="IPR058130">
    <property type="entry name" value="PEA_transf_C"/>
</dbReference>
<reference evidence="10 11" key="1">
    <citation type="submission" date="2019-06" db="EMBL/GenBank/DDBJ databases">
        <authorList>
            <person name="Yang Y."/>
        </authorList>
    </citation>
    <scope>NUCLEOTIDE SEQUENCE [LARGE SCALE GENOMIC DNA]</scope>
    <source>
        <strain evidence="10 11">BIT-26</strain>
    </source>
</reference>
<keyword evidence="3 10" id="KW-0808">Transferase</keyword>
<evidence type="ECO:0000256" key="6">
    <source>
        <dbReference type="ARBA" id="ARBA00023136"/>
    </source>
</evidence>
<dbReference type="InterPro" id="IPR040423">
    <property type="entry name" value="PEA_transferase"/>
</dbReference>
<dbReference type="OrthoDB" id="9786870at2"/>
<dbReference type="GO" id="GO:0009244">
    <property type="term" value="P:lipopolysaccharide core region biosynthetic process"/>
    <property type="evidence" value="ECO:0007669"/>
    <property type="project" value="TreeGrafter"/>
</dbReference>
<dbReference type="CDD" id="cd16017">
    <property type="entry name" value="LptA"/>
    <property type="match status" value="1"/>
</dbReference>
<dbReference type="Gene3D" id="3.40.720.10">
    <property type="entry name" value="Alkaline Phosphatase, subunit A"/>
    <property type="match status" value="1"/>
</dbReference>
<evidence type="ECO:0000313" key="11">
    <source>
        <dbReference type="Proteomes" id="UP000319523"/>
    </source>
</evidence>
<feature type="transmembrane region" description="Helical" evidence="8">
    <location>
        <begin position="71"/>
        <end position="93"/>
    </location>
</feature>
<name>A0A506VHI5_9GAMM</name>
<organism evidence="10 11">
    <name type="scientific">Mixta tenebrionis</name>
    <dbReference type="NCBI Taxonomy" id="2562439"/>
    <lineage>
        <taxon>Bacteria</taxon>
        <taxon>Pseudomonadati</taxon>
        <taxon>Pseudomonadota</taxon>
        <taxon>Gammaproteobacteria</taxon>
        <taxon>Enterobacterales</taxon>
        <taxon>Erwiniaceae</taxon>
        <taxon>Mixta</taxon>
    </lineage>
</organism>
<accession>A0A506VHI5</accession>
<dbReference type="InterPro" id="IPR017850">
    <property type="entry name" value="Alkaline_phosphatase_core_sf"/>
</dbReference>
<feature type="transmembrane region" description="Helical" evidence="8">
    <location>
        <begin position="12"/>
        <end position="42"/>
    </location>
</feature>
<comment type="subcellular location">
    <subcellularLocation>
        <location evidence="1">Cell membrane</location>
        <topology evidence="1">Multi-pass membrane protein</topology>
    </subcellularLocation>
</comment>
<dbReference type="GO" id="GO:0016776">
    <property type="term" value="F:phosphotransferase activity, phosphate group as acceptor"/>
    <property type="evidence" value="ECO:0007669"/>
    <property type="project" value="TreeGrafter"/>
</dbReference>
<evidence type="ECO:0000259" key="9">
    <source>
        <dbReference type="Pfam" id="PF00884"/>
    </source>
</evidence>
<dbReference type="InterPro" id="IPR000917">
    <property type="entry name" value="Sulfatase_N"/>
</dbReference>
<gene>
    <name evidence="10" type="ORF">FKM52_01310</name>
</gene>
<comment type="similarity">
    <text evidence="7">Belongs to the phosphoethanolamine transferase family.</text>
</comment>
<keyword evidence="5 8" id="KW-1133">Transmembrane helix</keyword>
<sequence>MGYGGAKGIDIIFIALFLVTISLYPLLRLIILVPLFALIAIYSPTGYLYGPPSLSIIAALLQTNKKECIEFLYSVPYICYALPALVVSSWLLLKKNIFKFHYRSYIKYFLTVLLVIFIGVLSFTGRLEKIKIINFFISINNSTATYLQQIKKLSEGNVNAQWQIAETDNHYANIVVIIGESMRADYMSVFGYPLPTTPFLSQANGTFYRNYISTAPNTFLSLPRALSLSDGENFDISHNFVNLAKQAGFETFWISNQGMLGDFDLPTSKLAMYSDHKIFLKKGDYASSDIDDVALLPHLQAILAAKDTGKRVIILHLMGSHPQFKKRLHGKKPYFHYANEDISDYISTYRNTDSLIGSAYTMLKQTGQPFKLFYFSDHGLSKRTIGNAVYLRHSSATKQNYHVPLLMLSDDARERKYVDKAVSAFNFISFFAGETGIKVIAPKLQSWDDNANEVQVFNGKTMVPYHSLAEDPAVIPE</sequence>
<dbReference type="SUPFAM" id="SSF53649">
    <property type="entry name" value="Alkaline phosphatase-like"/>
    <property type="match status" value="1"/>
</dbReference>